<keyword evidence="1" id="KW-0812">Transmembrane</keyword>
<sequence length="422" mass="48794">MSKKVYYSILLFLLFFLIYYIGSFSRIPFADSVDFVLLAEKGKYMQTATATTHFLYTNTVIFIKNITGLNAIEASRLLIICCAAATVAIVYLTVKVLVKSDWVSIMAAFIFGFSFTFWKNTEIVEVYTYNTLWISLFFFCIIKTFQSKESKYIVLSAVFLGVSLWLHIQNILLIPAFLLFLFYFKTEKKSVYSSLFTFVAIFASMFILNSLSGLPLNSPFSTDRGHWIEDTFKKNPTQCIQDLLKSVIYLLYNFNLFTVFGIIGIISLYKTNRKMFYVFFVGSLCVYGFSTFYAVSDNYVFFIPFNLIFALSIGYGISLSFTKYPLIKKLSWVCLLIPVFYFLSFKMVMSTSRGKEFHSFKSYKGGLNYYMLPWMNNNVGILEFTVDKKTAPEPMSWMTESAEGYIKELKRKGYTSEEIKKL</sequence>
<feature type="transmembrane region" description="Helical" evidence="1">
    <location>
        <begin position="5"/>
        <end position="24"/>
    </location>
</feature>
<keyword evidence="1" id="KW-0472">Membrane</keyword>
<gene>
    <name evidence="2" type="ORF">SAMN05216324_12514</name>
</gene>
<keyword evidence="1" id="KW-1133">Transmembrane helix</keyword>
<dbReference type="EMBL" id="FPKW01000025">
    <property type="protein sequence ID" value="SFZ96737.1"/>
    <property type="molecule type" value="Genomic_DNA"/>
</dbReference>
<feature type="transmembrane region" description="Helical" evidence="1">
    <location>
        <begin position="276"/>
        <end position="295"/>
    </location>
</feature>
<feature type="transmembrane region" description="Helical" evidence="1">
    <location>
        <begin position="44"/>
        <end position="63"/>
    </location>
</feature>
<feature type="transmembrane region" description="Helical" evidence="1">
    <location>
        <begin position="301"/>
        <end position="318"/>
    </location>
</feature>
<feature type="transmembrane region" description="Helical" evidence="1">
    <location>
        <begin position="330"/>
        <end position="349"/>
    </location>
</feature>
<evidence type="ECO:0008006" key="4">
    <source>
        <dbReference type="Google" id="ProtNLM"/>
    </source>
</evidence>
<accession>A0A1K2IWC1</accession>
<dbReference type="Proteomes" id="UP000182034">
    <property type="component" value="Unassembled WGS sequence"/>
</dbReference>
<dbReference type="InterPro" id="IPR021280">
    <property type="entry name" value="TMEM260-like"/>
</dbReference>
<evidence type="ECO:0000313" key="3">
    <source>
        <dbReference type="Proteomes" id="UP000182034"/>
    </source>
</evidence>
<keyword evidence="3" id="KW-1185">Reference proteome</keyword>
<feature type="transmembrane region" description="Helical" evidence="1">
    <location>
        <begin position="75"/>
        <end position="94"/>
    </location>
</feature>
<feature type="transmembrane region" description="Helical" evidence="1">
    <location>
        <begin position="191"/>
        <end position="211"/>
    </location>
</feature>
<feature type="transmembrane region" description="Helical" evidence="1">
    <location>
        <begin position="127"/>
        <end position="146"/>
    </location>
</feature>
<dbReference type="AlphaFoldDB" id="A0A1K2IWC1"/>
<evidence type="ECO:0000256" key="1">
    <source>
        <dbReference type="SAM" id="Phobius"/>
    </source>
</evidence>
<dbReference type="Pfam" id="PF11028">
    <property type="entry name" value="TMEM260-like"/>
    <property type="match status" value="1"/>
</dbReference>
<proteinExistence type="predicted"/>
<name>A0A1K2IWC1_9FLAO</name>
<feature type="transmembrane region" description="Helical" evidence="1">
    <location>
        <begin position="250"/>
        <end position="269"/>
    </location>
</feature>
<protein>
    <recommendedName>
        <fullName evidence="4">Dolichyl-phosphate-mannose-protein mannosyltransferase</fullName>
    </recommendedName>
</protein>
<feature type="transmembrane region" description="Helical" evidence="1">
    <location>
        <begin position="152"/>
        <end position="184"/>
    </location>
</feature>
<dbReference type="STRING" id="1612149.SAMN05216324_12514"/>
<organism evidence="2 3">
    <name type="scientific">Chryseobacterium limigenitum</name>
    <dbReference type="NCBI Taxonomy" id="1612149"/>
    <lineage>
        <taxon>Bacteria</taxon>
        <taxon>Pseudomonadati</taxon>
        <taxon>Bacteroidota</taxon>
        <taxon>Flavobacteriia</taxon>
        <taxon>Flavobacteriales</taxon>
        <taxon>Weeksellaceae</taxon>
        <taxon>Chryseobacterium group</taxon>
        <taxon>Chryseobacterium</taxon>
    </lineage>
</organism>
<evidence type="ECO:0000313" key="2">
    <source>
        <dbReference type="EMBL" id="SFZ96737.1"/>
    </source>
</evidence>
<feature type="transmembrane region" description="Helical" evidence="1">
    <location>
        <begin position="100"/>
        <end position="118"/>
    </location>
</feature>
<reference evidence="3" key="1">
    <citation type="submission" date="2016-10" db="EMBL/GenBank/DDBJ databases">
        <authorList>
            <person name="Varghese N."/>
            <person name="Submissions S."/>
        </authorList>
    </citation>
    <scope>NUCLEOTIDE SEQUENCE [LARGE SCALE GENOMIC DNA]</scope>
    <source>
        <strain evidence="3">SUR2</strain>
    </source>
</reference>
<dbReference type="RefSeq" id="WP_072412624.1">
    <property type="nucleotide sequence ID" value="NZ_FPKW01000025.1"/>
</dbReference>
<dbReference type="OrthoDB" id="1232225at2"/>